<dbReference type="PANTHER" id="PTHR46060">
    <property type="entry name" value="MARINER MOS1 TRANSPOSASE-LIKE PROTEIN"/>
    <property type="match status" value="1"/>
</dbReference>
<feature type="transmembrane region" description="Helical" evidence="1">
    <location>
        <begin position="301"/>
        <end position="324"/>
    </location>
</feature>
<dbReference type="Proteomes" id="UP001303046">
    <property type="component" value="Unassembled WGS sequence"/>
</dbReference>
<feature type="domain" description="Mos1 transposase HTH" evidence="2">
    <location>
        <begin position="53"/>
        <end position="78"/>
    </location>
</feature>
<sequence length="420" mass="47913">MNCCIPLYFSKAAYHQIDYVEIFLRIGAGSDLVWVRVKRVPADFRACPDLNEAISDVFGTEAPSERSVRAWFQRFKAGRKKIGDEPRYGRPTATSFDELKNLAEQHPYELVRHFAASLGCSLSTVSNGLRSLGMVKKLGQWLPHALSDGNCQRRLDICAQLLSRSRRFDWLDTIVTGDEKWVPTSTTPTNGWDKVAKVASLNSFFSVMGDAGSNKMCSYVCSVSCSMIAEILMIFGYLNNAWIVVNSSSSYEFQRGLNDDCFKSDAISCSSWCTYSNGSLAFPEFFHQILPPGAAMYTALYAARFLLVIQFLWLIFCIFCCCYIRAELFIKHHRSLVMYFCGVGTFSFALLMFVVLITHFTGSILDTHQEDYQMYCRYIDDCFIATSTQPEMDECLKILNERMKYMNLTRKQPKDDWLSY</sequence>
<comment type="caution">
    <text evidence="3">The sequence shown here is derived from an EMBL/GenBank/DDBJ whole genome shotgun (WGS) entry which is preliminary data.</text>
</comment>
<keyword evidence="4" id="KW-1185">Reference proteome</keyword>
<name>A0ABR1EMW2_NECAM</name>
<reference evidence="3 4" key="1">
    <citation type="submission" date="2023-08" db="EMBL/GenBank/DDBJ databases">
        <title>A Necator americanus chromosomal reference genome.</title>
        <authorList>
            <person name="Ilik V."/>
            <person name="Petrzelkova K.J."/>
            <person name="Pardy F."/>
            <person name="Fuh T."/>
            <person name="Niatou-Singa F.S."/>
            <person name="Gouil Q."/>
            <person name="Baker L."/>
            <person name="Ritchie M.E."/>
            <person name="Jex A.R."/>
            <person name="Gazzola D."/>
            <person name="Li H."/>
            <person name="Toshio Fujiwara R."/>
            <person name="Zhan B."/>
            <person name="Aroian R.V."/>
            <person name="Pafco B."/>
            <person name="Schwarz E.M."/>
        </authorList>
    </citation>
    <scope>NUCLEOTIDE SEQUENCE [LARGE SCALE GENOMIC DNA]</scope>
    <source>
        <strain evidence="3 4">Aroian</strain>
        <tissue evidence="3">Whole animal</tissue>
    </source>
</reference>
<keyword evidence="1" id="KW-0812">Transmembrane</keyword>
<organism evidence="3 4">
    <name type="scientific">Necator americanus</name>
    <name type="common">Human hookworm</name>
    <dbReference type="NCBI Taxonomy" id="51031"/>
    <lineage>
        <taxon>Eukaryota</taxon>
        <taxon>Metazoa</taxon>
        <taxon>Ecdysozoa</taxon>
        <taxon>Nematoda</taxon>
        <taxon>Chromadorea</taxon>
        <taxon>Rhabditida</taxon>
        <taxon>Rhabditina</taxon>
        <taxon>Rhabditomorpha</taxon>
        <taxon>Strongyloidea</taxon>
        <taxon>Ancylostomatidae</taxon>
        <taxon>Bunostominae</taxon>
        <taxon>Necator</taxon>
    </lineage>
</organism>
<dbReference type="InterPro" id="IPR041426">
    <property type="entry name" value="Mos1_HTH"/>
</dbReference>
<gene>
    <name evidence="3" type="primary">Necator_chrX.g24303</name>
    <name evidence="3" type="ORF">RB195_024138</name>
</gene>
<dbReference type="Pfam" id="PF17906">
    <property type="entry name" value="HTH_48"/>
    <property type="match status" value="1"/>
</dbReference>
<dbReference type="PANTHER" id="PTHR46060:SF2">
    <property type="entry name" value="HISTONE-LYSINE N-METHYLTRANSFERASE SETMAR"/>
    <property type="match status" value="1"/>
</dbReference>
<feature type="transmembrane region" description="Helical" evidence="1">
    <location>
        <begin position="336"/>
        <end position="360"/>
    </location>
</feature>
<dbReference type="Gene3D" id="3.30.420.10">
    <property type="entry name" value="Ribonuclease H-like superfamily/Ribonuclease H"/>
    <property type="match status" value="1"/>
</dbReference>
<keyword evidence="1" id="KW-0472">Membrane</keyword>
<proteinExistence type="predicted"/>
<evidence type="ECO:0000313" key="4">
    <source>
        <dbReference type="Proteomes" id="UP001303046"/>
    </source>
</evidence>
<evidence type="ECO:0000259" key="2">
    <source>
        <dbReference type="Pfam" id="PF17906"/>
    </source>
</evidence>
<evidence type="ECO:0000313" key="3">
    <source>
        <dbReference type="EMBL" id="KAK6763695.1"/>
    </source>
</evidence>
<dbReference type="EMBL" id="JAVFWL010000006">
    <property type="protein sequence ID" value="KAK6763695.1"/>
    <property type="molecule type" value="Genomic_DNA"/>
</dbReference>
<accession>A0ABR1EMW2</accession>
<evidence type="ECO:0000256" key="1">
    <source>
        <dbReference type="SAM" id="Phobius"/>
    </source>
</evidence>
<dbReference type="Gene3D" id="1.10.10.1450">
    <property type="match status" value="1"/>
</dbReference>
<dbReference type="InterPro" id="IPR052709">
    <property type="entry name" value="Transposase-MT_Hybrid"/>
</dbReference>
<protein>
    <recommendedName>
        <fullName evidence="2">Mos1 transposase HTH domain-containing protein</fullName>
    </recommendedName>
</protein>
<dbReference type="InterPro" id="IPR036397">
    <property type="entry name" value="RNaseH_sf"/>
</dbReference>
<keyword evidence="1" id="KW-1133">Transmembrane helix</keyword>